<reference evidence="2" key="3">
    <citation type="journal article" date="2017" name="Nature">
        <title>Genome sequence of the progenitor of the wheat D genome Aegilops tauschii.</title>
        <authorList>
            <person name="Luo M.C."/>
            <person name="Gu Y.Q."/>
            <person name="Puiu D."/>
            <person name="Wang H."/>
            <person name="Twardziok S.O."/>
            <person name="Deal K.R."/>
            <person name="Huo N."/>
            <person name="Zhu T."/>
            <person name="Wang L."/>
            <person name="Wang Y."/>
            <person name="McGuire P.E."/>
            <person name="Liu S."/>
            <person name="Long H."/>
            <person name="Ramasamy R.K."/>
            <person name="Rodriguez J.C."/>
            <person name="Van S.L."/>
            <person name="Yuan L."/>
            <person name="Wang Z."/>
            <person name="Xia Z."/>
            <person name="Xiao L."/>
            <person name="Anderson O.D."/>
            <person name="Ouyang S."/>
            <person name="Liang Y."/>
            <person name="Zimin A.V."/>
            <person name="Pertea G."/>
            <person name="Qi P."/>
            <person name="Bennetzen J.L."/>
            <person name="Dai X."/>
            <person name="Dawson M.W."/>
            <person name="Muller H.G."/>
            <person name="Kugler K."/>
            <person name="Rivarola-Duarte L."/>
            <person name="Spannagl M."/>
            <person name="Mayer K.F.X."/>
            <person name="Lu F.H."/>
            <person name="Bevan M.W."/>
            <person name="Leroy P."/>
            <person name="Li P."/>
            <person name="You F.M."/>
            <person name="Sun Q."/>
            <person name="Liu Z."/>
            <person name="Lyons E."/>
            <person name="Wicker T."/>
            <person name="Salzberg S.L."/>
            <person name="Devos K.M."/>
            <person name="Dvorak J."/>
        </authorList>
    </citation>
    <scope>NUCLEOTIDE SEQUENCE [LARGE SCALE GENOMIC DNA]</scope>
    <source>
        <strain evidence="2">cv. AL8/78</strain>
    </source>
</reference>
<proteinExistence type="predicted"/>
<reference evidence="2" key="4">
    <citation type="submission" date="2019-03" db="UniProtKB">
        <authorList>
            <consortium name="EnsemblPlants"/>
        </authorList>
    </citation>
    <scope>IDENTIFICATION</scope>
</reference>
<dbReference type="Gramene" id="AET3Gv20287600.1">
    <property type="protein sequence ID" value="AET3Gv20287600.1"/>
    <property type="gene ID" value="AET3Gv20287600"/>
</dbReference>
<reference evidence="3" key="1">
    <citation type="journal article" date="2014" name="Science">
        <title>Ancient hybridizations among the ancestral genomes of bread wheat.</title>
        <authorList>
            <consortium name="International Wheat Genome Sequencing Consortium,"/>
            <person name="Marcussen T."/>
            <person name="Sandve S.R."/>
            <person name="Heier L."/>
            <person name="Spannagl M."/>
            <person name="Pfeifer M."/>
            <person name="Jakobsen K.S."/>
            <person name="Wulff B.B."/>
            <person name="Steuernagel B."/>
            <person name="Mayer K.F."/>
            <person name="Olsen O.A."/>
        </authorList>
    </citation>
    <scope>NUCLEOTIDE SEQUENCE [LARGE SCALE GENOMIC DNA]</scope>
    <source>
        <strain evidence="3">cv. AL8/78</strain>
    </source>
</reference>
<reference evidence="2" key="5">
    <citation type="journal article" date="2021" name="G3 (Bethesda)">
        <title>Aegilops tauschii genome assembly Aet v5.0 features greater sequence contiguity and improved annotation.</title>
        <authorList>
            <person name="Wang L."/>
            <person name="Zhu T."/>
            <person name="Rodriguez J.C."/>
            <person name="Deal K.R."/>
            <person name="Dubcovsky J."/>
            <person name="McGuire P.E."/>
            <person name="Lux T."/>
            <person name="Spannagl M."/>
            <person name="Mayer K.F.X."/>
            <person name="Baldrich P."/>
            <person name="Meyers B.C."/>
            <person name="Huo N."/>
            <person name="Gu Y.Q."/>
            <person name="Zhou H."/>
            <person name="Devos K.M."/>
            <person name="Bennetzen J.L."/>
            <person name="Unver T."/>
            <person name="Budak H."/>
            <person name="Gulick P.J."/>
            <person name="Galiba G."/>
            <person name="Kalapos B."/>
            <person name="Nelson D.R."/>
            <person name="Li P."/>
            <person name="You F.M."/>
            <person name="Luo M.C."/>
            <person name="Dvorak J."/>
        </authorList>
    </citation>
    <scope>NUCLEOTIDE SEQUENCE [LARGE SCALE GENOMIC DNA]</scope>
    <source>
        <strain evidence="2">cv. AL8/78</strain>
    </source>
</reference>
<sequence>MARQGPKESRRQRGCSAPKQKNQVTRLRVFIPLAPAVAQERASSLILLNNDILIGSFSRLQVMNLMYEPCRFMAIFMHVFCQDFVYLVNAGSLLSQVWCMKCMLHC</sequence>
<dbReference type="Proteomes" id="UP000015105">
    <property type="component" value="Chromosome 3D"/>
</dbReference>
<feature type="region of interest" description="Disordered" evidence="1">
    <location>
        <begin position="1"/>
        <end position="21"/>
    </location>
</feature>
<protein>
    <submittedName>
        <fullName evidence="2">Uncharacterized protein</fullName>
    </submittedName>
</protein>
<keyword evidence="3" id="KW-1185">Reference proteome</keyword>
<evidence type="ECO:0000313" key="2">
    <source>
        <dbReference type="EnsemblPlants" id="AET3Gv20287600.1"/>
    </source>
</evidence>
<reference evidence="3" key="2">
    <citation type="journal article" date="2017" name="Nat. Plants">
        <title>The Aegilops tauschii genome reveals multiple impacts of transposons.</title>
        <authorList>
            <person name="Zhao G."/>
            <person name="Zou C."/>
            <person name="Li K."/>
            <person name="Wang K."/>
            <person name="Li T."/>
            <person name="Gao L."/>
            <person name="Zhang X."/>
            <person name="Wang H."/>
            <person name="Yang Z."/>
            <person name="Liu X."/>
            <person name="Jiang W."/>
            <person name="Mao L."/>
            <person name="Kong X."/>
            <person name="Jiao Y."/>
            <person name="Jia J."/>
        </authorList>
    </citation>
    <scope>NUCLEOTIDE SEQUENCE [LARGE SCALE GENOMIC DNA]</scope>
    <source>
        <strain evidence="3">cv. AL8/78</strain>
    </source>
</reference>
<dbReference type="AlphaFoldDB" id="A0A453EBV6"/>
<name>A0A453EBV6_AEGTS</name>
<evidence type="ECO:0000256" key="1">
    <source>
        <dbReference type="SAM" id="MobiDB-lite"/>
    </source>
</evidence>
<organism evidence="2 3">
    <name type="scientific">Aegilops tauschii subsp. strangulata</name>
    <name type="common">Goatgrass</name>
    <dbReference type="NCBI Taxonomy" id="200361"/>
    <lineage>
        <taxon>Eukaryota</taxon>
        <taxon>Viridiplantae</taxon>
        <taxon>Streptophyta</taxon>
        <taxon>Embryophyta</taxon>
        <taxon>Tracheophyta</taxon>
        <taxon>Spermatophyta</taxon>
        <taxon>Magnoliopsida</taxon>
        <taxon>Liliopsida</taxon>
        <taxon>Poales</taxon>
        <taxon>Poaceae</taxon>
        <taxon>BOP clade</taxon>
        <taxon>Pooideae</taxon>
        <taxon>Triticodae</taxon>
        <taxon>Triticeae</taxon>
        <taxon>Triticinae</taxon>
        <taxon>Aegilops</taxon>
    </lineage>
</organism>
<feature type="compositionally biased region" description="Basic and acidic residues" evidence="1">
    <location>
        <begin position="1"/>
        <end position="11"/>
    </location>
</feature>
<evidence type="ECO:0000313" key="3">
    <source>
        <dbReference type="Proteomes" id="UP000015105"/>
    </source>
</evidence>
<accession>A0A453EBV6</accession>
<dbReference type="EnsemblPlants" id="AET3Gv20287600.1">
    <property type="protein sequence ID" value="AET3Gv20287600.1"/>
    <property type="gene ID" value="AET3Gv20287600"/>
</dbReference>